<dbReference type="NCBIfam" id="TIGR00608">
    <property type="entry name" value="radc"/>
    <property type="match status" value="1"/>
</dbReference>
<dbReference type="GO" id="GO:0006508">
    <property type="term" value="P:proteolysis"/>
    <property type="evidence" value="ECO:0007669"/>
    <property type="project" value="UniProtKB-KW"/>
</dbReference>
<dbReference type="PANTHER" id="PTHR30471">
    <property type="entry name" value="DNA REPAIR PROTEIN RADC"/>
    <property type="match status" value="1"/>
</dbReference>
<proteinExistence type="inferred from homology"/>
<dbReference type="PANTHER" id="PTHR30471:SF3">
    <property type="entry name" value="UPF0758 PROTEIN YEES-RELATED"/>
    <property type="match status" value="1"/>
</dbReference>
<evidence type="ECO:0000259" key="7">
    <source>
        <dbReference type="PROSITE" id="PS50249"/>
    </source>
</evidence>
<comment type="similarity">
    <text evidence="6">Belongs to the UPF0758 family.</text>
</comment>
<dbReference type="InterPro" id="IPR025657">
    <property type="entry name" value="RadC_JAB"/>
</dbReference>
<dbReference type="Proteomes" id="UP000198711">
    <property type="component" value="Unassembled WGS sequence"/>
</dbReference>
<keyword evidence="9" id="KW-1185">Reference proteome</keyword>
<dbReference type="RefSeq" id="WP_092723527.1">
    <property type="nucleotide sequence ID" value="NZ_FNNO01000006.1"/>
</dbReference>
<keyword evidence="3" id="KW-0378">Hydrolase</keyword>
<name>A0A8X8IFQ7_9BACT</name>
<dbReference type="InterPro" id="IPR046778">
    <property type="entry name" value="UPF0758_N"/>
</dbReference>
<evidence type="ECO:0000256" key="1">
    <source>
        <dbReference type="ARBA" id="ARBA00022670"/>
    </source>
</evidence>
<dbReference type="PROSITE" id="PS01302">
    <property type="entry name" value="UPF0758"/>
    <property type="match status" value="1"/>
</dbReference>
<comment type="caution">
    <text evidence="8">The sequence shown here is derived from an EMBL/GenBank/DDBJ whole genome shotgun (WGS) entry which is preliminary data.</text>
</comment>
<reference evidence="8 9" key="1">
    <citation type="submission" date="2016-10" db="EMBL/GenBank/DDBJ databases">
        <authorList>
            <person name="Varghese N."/>
            <person name="Submissions S."/>
        </authorList>
    </citation>
    <scope>NUCLEOTIDE SEQUENCE [LARGE SCALE GENOMIC DNA]</scope>
    <source>
        <strain evidence="8 9">DSM 25353</strain>
    </source>
</reference>
<organism evidence="8 9">
    <name type="scientific">Hydrobacter penzbergensis</name>
    <dbReference type="NCBI Taxonomy" id="1235997"/>
    <lineage>
        <taxon>Bacteria</taxon>
        <taxon>Pseudomonadati</taxon>
        <taxon>Bacteroidota</taxon>
        <taxon>Chitinophagia</taxon>
        <taxon>Chitinophagales</taxon>
        <taxon>Chitinophagaceae</taxon>
        <taxon>Hydrobacter</taxon>
    </lineage>
</organism>
<protein>
    <submittedName>
        <fullName evidence="8">DNA replication and repair protein RadC</fullName>
    </submittedName>
</protein>
<gene>
    <name evidence="8" type="ORF">SAMN05444410_10650</name>
</gene>
<keyword evidence="2" id="KW-0479">Metal-binding</keyword>
<dbReference type="CDD" id="cd08071">
    <property type="entry name" value="MPN_DUF2466"/>
    <property type="match status" value="1"/>
</dbReference>
<dbReference type="GO" id="GO:0046872">
    <property type="term" value="F:metal ion binding"/>
    <property type="evidence" value="ECO:0007669"/>
    <property type="project" value="UniProtKB-KW"/>
</dbReference>
<dbReference type="EMBL" id="FNNO01000006">
    <property type="protein sequence ID" value="SDW82287.1"/>
    <property type="molecule type" value="Genomic_DNA"/>
</dbReference>
<dbReference type="Pfam" id="PF04002">
    <property type="entry name" value="RadC"/>
    <property type="match status" value="1"/>
</dbReference>
<dbReference type="PROSITE" id="PS50249">
    <property type="entry name" value="MPN"/>
    <property type="match status" value="1"/>
</dbReference>
<evidence type="ECO:0000256" key="3">
    <source>
        <dbReference type="ARBA" id="ARBA00022801"/>
    </source>
</evidence>
<accession>A0A8X8IFQ7</accession>
<dbReference type="InterPro" id="IPR001405">
    <property type="entry name" value="UPF0758"/>
</dbReference>
<evidence type="ECO:0000256" key="5">
    <source>
        <dbReference type="ARBA" id="ARBA00023049"/>
    </source>
</evidence>
<dbReference type="Pfam" id="PF20582">
    <property type="entry name" value="UPF0758_N"/>
    <property type="match status" value="1"/>
</dbReference>
<keyword evidence="1" id="KW-0645">Protease</keyword>
<dbReference type="GO" id="GO:0008237">
    <property type="term" value="F:metallopeptidase activity"/>
    <property type="evidence" value="ECO:0007669"/>
    <property type="project" value="UniProtKB-KW"/>
</dbReference>
<dbReference type="InterPro" id="IPR037518">
    <property type="entry name" value="MPN"/>
</dbReference>
<evidence type="ECO:0000256" key="6">
    <source>
        <dbReference type="RuleBase" id="RU003797"/>
    </source>
</evidence>
<keyword evidence="5" id="KW-0482">Metalloprotease</keyword>
<dbReference type="Gene3D" id="3.40.140.10">
    <property type="entry name" value="Cytidine Deaminase, domain 2"/>
    <property type="match status" value="1"/>
</dbReference>
<evidence type="ECO:0000313" key="8">
    <source>
        <dbReference type="EMBL" id="SDW82287.1"/>
    </source>
</evidence>
<evidence type="ECO:0000256" key="4">
    <source>
        <dbReference type="ARBA" id="ARBA00022833"/>
    </source>
</evidence>
<sequence>MAKLKIKDWAPAEQPRQKLLLKGAEALTDTELLAILINNGAPGKNVMELCRELLSHVHHDLSLLASLSVKDLQKLHIKGLGEAKAIALAAALELGIRRNMAASFRPRVKQSADIAHYLRARLEHRKKEAFAVVCLNNSNKILRFEIVSEGGVTGTVADPRVVLKKALEYDATSIILCHNHPSGNLRPSTADEMLTQKIKAAAACLDIRLLDHIIVSNEGYFSFADEGLLR</sequence>
<evidence type="ECO:0000313" key="9">
    <source>
        <dbReference type="Proteomes" id="UP000198711"/>
    </source>
</evidence>
<evidence type="ECO:0000256" key="2">
    <source>
        <dbReference type="ARBA" id="ARBA00022723"/>
    </source>
</evidence>
<dbReference type="InterPro" id="IPR020891">
    <property type="entry name" value="UPF0758_CS"/>
</dbReference>
<keyword evidence="4" id="KW-0862">Zinc</keyword>
<feature type="domain" description="MPN" evidence="7">
    <location>
        <begin position="102"/>
        <end position="229"/>
    </location>
</feature>
<dbReference type="NCBIfam" id="NF000642">
    <property type="entry name" value="PRK00024.1"/>
    <property type="match status" value="1"/>
</dbReference>
<dbReference type="AlphaFoldDB" id="A0A8X8IFQ7"/>